<evidence type="ECO:0000313" key="2">
    <source>
        <dbReference type="EMBL" id="SVC00444.1"/>
    </source>
</evidence>
<proteinExistence type="predicted"/>
<organism evidence="2">
    <name type="scientific">marine metagenome</name>
    <dbReference type="NCBI Taxonomy" id="408172"/>
    <lineage>
        <taxon>unclassified sequences</taxon>
        <taxon>metagenomes</taxon>
        <taxon>ecological metagenomes</taxon>
    </lineage>
</organism>
<protein>
    <submittedName>
        <fullName evidence="2">Uncharacterized protein</fullName>
    </submittedName>
</protein>
<reference evidence="2" key="1">
    <citation type="submission" date="2018-05" db="EMBL/GenBank/DDBJ databases">
        <authorList>
            <person name="Lanie J.A."/>
            <person name="Ng W.-L."/>
            <person name="Kazmierczak K.M."/>
            <person name="Andrzejewski T.M."/>
            <person name="Davidsen T.M."/>
            <person name="Wayne K.J."/>
            <person name="Tettelin H."/>
            <person name="Glass J.I."/>
            <person name="Rusch D."/>
            <person name="Podicherti R."/>
            <person name="Tsui H.-C.T."/>
            <person name="Winkler M.E."/>
        </authorList>
    </citation>
    <scope>NUCLEOTIDE SEQUENCE</scope>
</reference>
<gene>
    <name evidence="2" type="ORF">METZ01_LOCUS253298</name>
</gene>
<dbReference type="AlphaFoldDB" id="A0A382IL02"/>
<feature type="region of interest" description="Disordered" evidence="1">
    <location>
        <begin position="51"/>
        <end position="77"/>
    </location>
</feature>
<sequence>MVFRRFRGSATEPLLPLLVLVQQQEEQYGDESAKPVLAELVEELTDIVNDTGRSGEEDIDHHQRRYEFKRNVGDGAH</sequence>
<evidence type="ECO:0000256" key="1">
    <source>
        <dbReference type="SAM" id="MobiDB-lite"/>
    </source>
</evidence>
<feature type="compositionally biased region" description="Basic and acidic residues" evidence="1">
    <location>
        <begin position="53"/>
        <end position="77"/>
    </location>
</feature>
<name>A0A382IL02_9ZZZZ</name>
<accession>A0A382IL02</accession>
<dbReference type="EMBL" id="UINC01068104">
    <property type="protein sequence ID" value="SVC00444.1"/>
    <property type="molecule type" value="Genomic_DNA"/>
</dbReference>